<keyword evidence="2" id="KW-0255">Endonuclease</keyword>
<dbReference type="GO" id="GO:0004519">
    <property type="term" value="F:endonuclease activity"/>
    <property type="evidence" value="ECO:0007669"/>
    <property type="project" value="UniProtKB-KW"/>
</dbReference>
<dbReference type="RefSeq" id="WP_084049285.1">
    <property type="nucleotide sequence ID" value="NZ_FWWU01000009.1"/>
</dbReference>
<keyword evidence="2" id="KW-0540">Nuclease</keyword>
<keyword evidence="3" id="KW-1185">Reference proteome</keyword>
<dbReference type="AlphaFoldDB" id="A0A1W1VJ65"/>
<dbReference type="InterPro" id="IPR003615">
    <property type="entry name" value="HNH_nuc"/>
</dbReference>
<dbReference type="SMART" id="SM00507">
    <property type="entry name" value="HNHc"/>
    <property type="match status" value="1"/>
</dbReference>
<sequence length="107" mass="12619">MLRSNDAYRSKHKRRAVKYGARGSFDKWDVQMRLDKQKGLCHYCGEKLDWVGKRKYQVDHFVPLSRGGSNFMSNIVLACPECNREKADKFPWEFRPARFEVGCKRDS</sequence>
<dbReference type="PANTHER" id="PTHR33877">
    <property type="entry name" value="SLL1193 PROTEIN"/>
    <property type="match status" value="1"/>
</dbReference>
<gene>
    <name evidence="2" type="ORF">SAMN00790413_01912</name>
</gene>
<dbReference type="EMBL" id="FWWU01000009">
    <property type="protein sequence ID" value="SMB93270.1"/>
    <property type="molecule type" value="Genomic_DNA"/>
</dbReference>
<evidence type="ECO:0000313" key="2">
    <source>
        <dbReference type="EMBL" id="SMB93270.1"/>
    </source>
</evidence>
<feature type="domain" description="HNH nuclease" evidence="1">
    <location>
        <begin position="28"/>
        <end position="84"/>
    </location>
</feature>
<protein>
    <submittedName>
        <fullName evidence="2">HNH endonuclease</fullName>
    </submittedName>
</protein>
<dbReference type="CDD" id="cd00085">
    <property type="entry name" value="HNHc"/>
    <property type="match status" value="1"/>
</dbReference>
<evidence type="ECO:0000259" key="1">
    <source>
        <dbReference type="SMART" id="SM00507"/>
    </source>
</evidence>
<dbReference type="STRING" id="695939.SAMN00790413_01912"/>
<dbReference type="PANTHER" id="PTHR33877:SF1">
    <property type="entry name" value="TYPE IV METHYL-DIRECTED RESTRICTION ENZYME ECOKMCRA"/>
    <property type="match status" value="1"/>
</dbReference>
<organism evidence="2 3">
    <name type="scientific">Deinococcus hopiensis KR-140</name>
    <dbReference type="NCBI Taxonomy" id="695939"/>
    <lineage>
        <taxon>Bacteria</taxon>
        <taxon>Thermotogati</taxon>
        <taxon>Deinococcota</taxon>
        <taxon>Deinococci</taxon>
        <taxon>Deinococcales</taxon>
        <taxon>Deinococcaceae</taxon>
        <taxon>Deinococcus</taxon>
    </lineage>
</organism>
<dbReference type="Gene3D" id="1.10.30.50">
    <property type="match status" value="1"/>
</dbReference>
<dbReference type="InterPro" id="IPR002711">
    <property type="entry name" value="HNH"/>
</dbReference>
<keyword evidence="2" id="KW-0378">Hydrolase</keyword>
<dbReference type="GO" id="GO:0008270">
    <property type="term" value="F:zinc ion binding"/>
    <property type="evidence" value="ECO:0007669"/>
    <property type="project" value="InterPro"/>
</dbReference>
<accession>A0A1W1VJ65</accession>
<reference evidence="2 3" key="1">
    <citation type="submission" date="2017-04" db="EMBL/GenBank/DDBJ databases">
        <authorList>
            <person name="Afonso C.L."/>
            <person name="Miller P.J."/>
            <person name="Scott M.A."/>
            <person name="Spackman E."/>
            <person name="Goraichik I."/>
            <person name="Dimitrov K.M."/>
            <person name="Suarez D.L."/>
            <person name="Swayne D.E."/>
        </authorList>
    </citation>
    <scope>NUCLEOTIDE SEQUENCE [LARGE SCALE GENOMIC DNA]</scope>
    <source>
        <strain evidence="2 3">KR-140</strain>
    </source>
</reference>
<dbReference type="InterPro" id="IPR052892">
    <property type="entry name" value="NA-targeting_endonuclease"/>
</dbReference>
<evidence type="ECO:0000313" key="3">
    <source>
        <dbReference type="Proteomes" id="UP000192582"/>
    </source>
</evidence>
<proteinExistence type="predicted"/>
<dbReference type="GO" id="GO:0003676">
    <property type="term" value="F:nucleic acid binding"/>
    <property type="evidence" value="ECO:0007669"/>
    <property type="project" value="InterPro"/>
</dbReference>
<dbReference type="OrthoDB" id="9802901at2"/>
<name>A0A1W1VJ65_9DEIO</name>
<dbReference type="Proteomes" id="UP000192582">
    <property type="component" value="Unassembled WGS sequence"/>
</dbReference>
<dbReference type="Pfam" id="PF01844">
    <property type="entry name" value="HNH"/>
    <property type="match status" value="1"/>
</dbReference>